<dbReference type="OrthoDB" id="6267246at2"/>
<keyword evidence="2" id="KW-1185">Reference proteome</keyword>
<evidence type="ECO:0000313" key="1">
    <source>
        <dbReference type="EMBL" id="AQS40208.1"/>
    </source>
</evidence>
<accession>A0A1S6HXQ9</accession>
<dbReference type="EMBL" id="CP014782">
    <property type="protein sequence ID" value="AQS40208.1"/>
    <property type="molecule type" value="Genomic_DNA"/>
</dbReference>
<dbReference type="InterPro" id="IPR036666">
    <property type="entry name" value="HHA_sf"/>
</dbReference>
<dbReference type="KEGG" id="spsw:Sps_05139"/>
<name>A0A1S6HXQ9_9GAMM</name>
<organism evidence="1 2">
    <name type="scientific">Shewanella psychrophila</name>
    <dbReference type="NCBI Taxonomy" id="225848"/>
    <lineage>
        <taxon>Bacteria</taxon>
        <taxon>Pseudomonadati</taxon>
        <taxon>Pseudomonadota</taxon>
        <taxon>Gammaproteobacteria</taxon>
        <taxon>Alteromonadales</taxon>
        <taxon>Shewanellaceae</taxon>
        <taxon>Shewanella</taxon>
    </lineage>
</organism>
<protein>
    <submittedName>
        <fullName evidence="1">Uncharacterized protein</fullName>
    </submittedName>
</protein>
<proteinExistence type="predicted"/>
<dbReference type="AlphaFoldDB" id="A0A1S6HXQ9"/>
<sequence>MHTQKFDEITFSYLLKLRRAKTLTTLETMTLALERDHPLASEQEAIAAAWVLREKEINSGMLSNLVV</sequence>
<gene>
    <name evidence="1" type="ORF">Sps_05139</name>
</gene>
<evidence type="ECO:0000313" key="2">
    <source>
        <dbReference type="Proteomes" id="UP000189545"/>
    </source>
</evidence>
<dbReference type="Proteomes" id="UP000189545">
    <property type="component" value="Chromosome"/>
</dbReference>
<dbReference type="Gene3D" id="1.20.1280.40">
    <property type="entry name" value="HHA"/>
    <property type="match status" value="1"/>
</dbReference>
<reference evidence="1 2" key="1">
    <citation type="submission" date="2016-03" db="EMBL/GenBank/DDBJ databases">
        <title>Complete genome sequence of Shewanella psychrophila WP2, a deep sea bacterium isolated from west Pacific sediment.</title>
        <authorList>
            <person name="Xu G."/>
            <person name="Jian H."/>
        </authorList>
    </citation>
    <scope>NUCLEOTIDE SEQUENCE [LARGE SCALE GENOMIC DNA]</scope>
    <source>
        <strain evidence="1 2">WP2</strain>
    </source>
</reference>
<dbReference type="RefSeq" id="WP_077755033.1">
    <property type="nucleotide sequence ID" value="NZ_CP014782.1"/>
</dbReference>